<evidence type="ECO:0000256" key="6">
    <source>
        <dbReference type="ARBA" id="ARBA00022603"/>
    </source>
</evidence>
<dbReference type="RefSeq" id="WP_235050379.1">
    <property type="nucleotide sequence ID" value="NZ_JAKFHA010000001.1"/>
</dbReference>
<dbReference type="EC" id="2.1.1.77" evidence="3"/>
<keyword evidence="5" id="KW-0963">Cytoplasm</keyword>
<evidence type="ECO:0000256" key="9">
    <source>
        <dbReference type="ARBA" id="ARBA00030757"/>
    </source>
</evidence>
<name>A0AA41PUZ6_9ACTN</name>
<keyword evidence="6 12" id="KW-0489">Methyltransferase</keyword>
<keyword evidence="7" id="KW-0808">Transferase</keyword>
<gene>
    <name evidence="12" type="ORF">LZ495_03760</name>
</gene>
<dbReference type="CDD" id="cd02440">
    <property type="entry name" value="AdoMet_MTases"/>
    <property type="match status" value="1"/>
</dbReference>
<dbReference type="Proteomes" id="UP001165378">
    <property type="component" value="Unassembled WGS sequence"/>
</dbReference>
<dbReference type="InterPro" id="IPR029063">
    <property type="entry name" value="SAM-dependent_MTases_sf"/>
</dbReference>
<keyword evidence="8" id="KW-0949">S-adenosyl-L-methionine</keyword>
<sequence>MDWQNPAHRLAHQVANSPSRWHESVKQVPRHVFVPRWWDWSGGSYVLRDGPADSDAWLDAAYRDQTLVTRVGPLHADHAEADAAPEGVPTSSSTLPGLVLTMLRLGRLYDGADILDLATGSGYSAGLLAHRFGGDRVTSIDVDPYLAKAAAERLASLGLHPTVTTCDATGELPGTYDRIISMVSVPRIPASWVAALRTGGRLVTTLTDLHVIVTADKLPDGRLRGRVEWERGSFMTTRSGDDYPPRPGPDFAVVSTGDGDTVTTGRYPVVQIHESWELSAVLAIEVPGVWHSFHRTDDGWRTAWITAPDGSWARAQGYKREAPTVHQAGPQRLWDVLDELRESWLTYGYFQLYGAEVTVERDGALTFERGDWAATIG</sequence>
<dbReference type="EMBL" id="JAKFHA010000001">
    <property type="protein sequence ID" value="MCF2526339.1"/>
    <property type="molecule type" value="Genomic_DNA"/>
</dbReference>
<evidence type="ECO:0000256" key="3">
    <source>
        <dbReference type="ARBA" id="ARBA00011890"/>
    </source>
</evidence>
<evidence type="ECO:0000256" key="10">
    <source>
        <dbReference type="ARBA" id="ARBA00031323"/>
    </source>
</evidence>
<accession>A0AA41PUZ6</accession>
<dbReference type="PANTHER" id="PTHR11579">
    <property type="entry name" value="PROTEIN-L-ISOASPARTATE O-METHYLTRANSFERASE"/>
    <property type="match status" value="1"/>
</dbReference>
<comment type="subcellular location">
    <subcellularLocation>
        <location evidence="1">Cytoplasm</location>
    </subcellularLocation>
</comment>
<evidence type="ECO:0000256" key="2">
    <source>
        <dbReference type="ARBA" id="ARBA00005369"/>
    </source>
</evidence>
<evidence type="ECO:0000256" key="8">
    <source>
        <dbReference type="ARBA" id="ARBA00022691"/>
    </source>
</evidence>
<dbReference type="SUPFAM" id="SSF53335">
    <property type="entry name" value="S-adenosyl-L-methionine-dependent methyltransferases"/>
    <property type="match status" value="1"/>
</dbReference>
<dbReference type="InterPro" id="IPR000682">
    <property type="entry name" value="PCMT"/>
</dbReference>
<dbReference type="PANTHER" id="PTHR11579:SF0">
    <property type="entry name" value="PROTEIN-L-ISOASPARTATE(D-ASPARTATE) O-METHYLTRANSFERASE"/>
    <property type="match status" value="1"/>
</dbReference>
<reference evidence="12" key="1">
    <citation type="submission" date="2022-01" db="EMBL/GenBank/DDBJ databases">
        <title>Genome-Based Taxonomic Classification of the Phylum Actinobacteria.</title>
        <authorList>
            <person name="Gao Y."/>
        </authorList>
    </citation>
    <scope>NUCLEOTIDE SEQUENCE</scope>
    <source>
        <strain evidence="12">KLBMP 8922</strain>
    </source>
</reference>
<dbReference type="Pfam" id="PF01135">
    <property type="entry name" value="PCMT"/>
    <property type="match status" value="1"/>
</dbReference>
<comment type="caution">
    <text evidence="12">The sequence shown here is derived from an EMBL/GenBank/DDBJ whole genome shotgun (WGS) entry which is preliminary data.</text>
</comment>
<evidence type="ECO:0000256" key="7">
    <source>
        <dbReference type="ARBA" id="ARBA00022679"/>
    </source>
</evidence>
<evidence type="ECO:0000256" key="11">
    <source>
        <dbReference type="ARBA" id="ARBA00031350"/>
    </source>
</evidence>
<evidence type="ECO:0000313" key="12">
    <source>
        <dbReference type="EMBL" id="MCF2526339.1"/>
    </source>
</evidence>
<evidence type="ECO:0000256" key="1">
    <source>
        <dbReference type="ARBA" id="ARBA00004496"/>
    </source>
</evidence>
<proteinExistence type="inferred from homology"/>
<dbReference type="GO" id="GO:0004719">
    <property type="term" value="F:protein-L-isoaspartate (D-aspartate) O-methyltransferase activity"/>
    <property type="evidence" value="ECO:0007669"/>
    <property type="project" value="UniProtKB-EC"/>
</dbReference>
<evidence type="ECO:0000256" key="5">
    <source>
        <dbReference type="ARBA" id="ARBA00022490"/>
    </source>
</evidence>
<dbReference type="GO" id="GO:0005737">
    <property type="term" value="C:cytoplasm"/>
    <property type="evidence" value="ECO:0007669"/>
    <property type="project" value="UniProtKB-SubCell"/>
</dbReference>
<dbReference type="GO" id="GO:0032259">
    <property type="term" value="P:methylation"/>
    <property type="evidence" value="ECO:0007669"/>
    <property type="project" value="UniProtKB-KW"/>
</dbReference>
<dbReference type="Gene3D" id="3.40.50.150">
    <property type="entry name" value="Vaccinia Virus protein VP39"/>
    <property type="match status" value="1"/>
</dbReference>
<protein>
    <recommendedName>
        <fullName evidence="4">Protein-L-isoaspartate O-methyltransferase</fullName>
        <ecNumber evidence="3">2.1.1.77</ecNumber>
    </recommendedName>
    <alternativeName>
        <fullName evidence="11">L-isoaspartyl protein carboxyl methyltransferase</fullName>
    </alternativeName>
    <alternativeName>
        <fullName evidence="9">Protein L-isoaspartyl methyltransferase</fullName>
    </alternativeName>
    <alternativeName>
        <fullName evidence="10">Protein-beta-aspartate methyltransferase</fullName>
    </alternativeName>
</protein>
<evidence type="ECO:0000313" key="13">
    <source>
        <dbReference type="Proteomes" id="UP001165378"/>
    </source>
</evidence>
<evidence type="ECO:0000256" key="4">
    <source>
        <dbReference type="ARBA" id="ARBA00013346"/>
    </source>
</evidence>
<organism evidence="12 13">
    <name type="scientific">Yinghuangia soli</name>
    <dbReference type="NCBI Taxonomy" id="2908204"/>
    <lineage>
        <taxon>Bacteria</taxon>
        <taxon>Bacillati</taxon>
        <taxon>Actinomycetota</taxon>
        <taxon>Actinomycetes</taxon>
        <taxon>Kitasatosporales</taxon>
        <taxon>Streptomycetaceae</taxon>
        <taxon>Yinghuangia</taxon>
    </lineage>
</organism>
<keyword evidence="13" id="KW-1185">Reference proteome</keyword>
<comment type="similarity">
    <text evidence="2">Belongs to the methyltransferase superfamily. L-isoaspartyl/D-aspartyl protein methyltransferase family.</text>
</comment>
<dbReference type="AlphaFoldDB" id="A0AA41PUZ6"/>